<protein>
    <recommendedName>
        <fullName evidence="6">Carboxypeptidase</fullName>
        <ecNumber evidence="6">3.4.16.-</ecNumber>
    </recommendedName>
</protein>
<accession>A0A0F4Z8H7</accession>
<evidence type="ECO:0000256" key="2">
    <source>
        <dbReference type="ARBA" id="ARBA00022645"/>
    </source>
</evidence>
<comment type="similarity">
    <text evidence="1 6">Belongs to the peptidase S10 family.</text>
</comment>
<proteinExistence type="inferred from homology"/>
<evidence type="ECO:0000256" key="1">
    <source>
        <dbReference type="ARBA" id="ARBA00009431"/>
    </source>
</evidence>
<dbReference type="InterPro" id="IPR001563">
    <property type="entry name" value="Peptidase_S10"/>
</dbReference>
<comment type="caution">
    <text evidence="7">The sequence shown here is derived from an EMBL/GenBank/DDBJ whole genome shotgun (WGS) entry which is preliminary data.</text>
</comment>
<dbReference type="InterPro" id="IPR018202">
    <property type="entry name" value="Ser_caboxypep_ser_AS"/>
</dbReference>
<dbReference type="PRINTS" id="PR00724">
    <property type="entry name" value="CRBOXYPTASEC"/>
</dbReference>
<evidence type="ECO:0000256" key="3">
    <source>
        <dbReference type="ARBA" id="ARBA00022670"/>
    </source>
</evidence>
<sequence length="633" mass="69215">MVRRDSLFGLSVQTLMLSLMTPTVLAQFPSRNIPGLNTTMSPLDSTISVKYKAPENACKTAFDSQEQLTGYITIPATSADPEQNIFFWFVGAREPTEALTLWFAGGPGQSSITNFFTGQGACSVVEKGMGNLETVVNEWGWDRASNMLFIDQPIRTGFSYDSLNDGFLNLTSQAYILTEVSSADTNLPPILRPNGTFPSVTSTITTTRQAAAVVWKSLQGFFGVFPEFLPNCTSKALGINLFAESYGGKYAPVFADYFHEQNVKREDNTLSQAATLPIHLHSVGIINGCVDSLIQTPYYPSQAYENVYGLQLISEAKYNELKADWASGAGCRDYLEACYAEYSTLDPNLPVLNVTITETCVLATALCSNTYSSWFESLGRDPLDLTHVMPNSYTSFQFMQYLNLPHVQQALGVSVNWTDQNQYVLSNYLYSGDWAFGPIAPLVADLLNRGVRVGFLYGDRDFTCNWLGGEAVSLAIASEAGGDYATEFPSAGYAPIYVNESYVGGVVRQYGNLSFSRIYQAGHHVAVYQPETAFQVFARIITGADVSTGQPVDLSSFATKGPSEASKKLPVEPQGGHTCYLRQLPQTCSVEDYTAILLGEGMVISNVWYANESDWSPSIVTEPTSLTGVDELS</sequence>
<dbReference type="GO" id="GO:0004185">
    <property type="term" value="F:serine-type carboxypeptidase activity"/>
    <property type="evidence" value="ECO:0007669"/>
    <property type="project" value="UniProtKB-UniRule"/>
</dbReference>
<keyword evidence="2 6" id="KW-0121">Carboxypeptidase</keyword>
<evidence type="ECO:0000256" key="5">
    <source>
        <dbReference type="ARBA" id="ARBA00023180"/>
    </source>
</evidence>
<gene>
    <name evidence="7" type="ORF">TD95_001405</name>
</gene>
<feature type="chain" id="PRO_5006515774" description="Carboxypeptidase" evidence="6">
    <location>
        <begin position="27"/>
        <end position="633"/>
    </location>
</feature>
<dbReference type="MEROPS" id="S10.016"/>
<dbReference type="SUPFAM" id="SSF53474">
    <property type="entry name" value="alpha/beta-Hydrolases"/>
    <property type="match status" value="1"/>
</dbReference>
<dbReference type="OrthoDB" id="443318at2759"/>
<evidence type="ECO:0000313" key="8">
    <source>
        <dbReference type="Proteomes" id="UP000033483"/>
    </source>
</evidence>
<dbReference type="GO" id="GO:0000324">
    <property type="term" value="C:fungal-type vacuole"/>
    <property type="evidence" value="ECO:0007669"/>
    <property type="project" value="TreeGrafter"/>
</dbReference>
<dbReference type="EC" id="3.4.16.-" evidence="6"/>
<dbReference type="GO" id="GO:0006508">
    <property type="term" value="P:proteolysis"/>
    <property type="evidence" value="ECO:0007669"/>
    <property type="project" value="UniProtKB-KW"/>
</dbReference>
<dbReference type="InterPro" id="IPR029058">
    <property type="entry name" value="AB_hydrolase_fold"/>
</dbReference>
<dbReference type="Pfam" id="PF00450">
    <property type="entry name" value="Peptidase_S10"/>
    <property type="match status" value="1"/>
</dbReference>
<dbReference type="PANTHER" id="PTHR11802:SF404">
    <property type="entry name" value="CARBOXYPEPTIDASE"/>
    <property type="match status" value="1"/>
</dbReference>
<organism evidence="7 8">
    <name type="scientific">Thielaviopsis punctulata</name>
    <dbReference type="NCBI Taxonomy" id="72032"/>
    <lineage>
        <taxon>Eukaryota</taxon>
        <taxon>Fungi</taxon>
        <taxon>Dikarya</taxon>
        <taxon>Ascomycota</taxon>
        <taxon>Pezizomycotina</taxon>
        <taxon>Sordariomycetes</taxon>
        <taxon>Hypocreomycetidae</taxon>
        <taxon>Microascales</taxon>
        <taxon>Ceratocystidaceae</taxon>
        <taxon>Thielaviopsis</taxon>
    </lineage>
</organism>
<dbReference type="EMBL" id="LAEV01002193">
    <property type="protein sequence ID" value="KKA26396.1"/>
    <property type="molecule type" value="Genomic_DNA"/>
</dbReference>
<evidence type="ECO:0000256" key="4">
    <source>
        <dbReference type="ARBA" id="ARBA00022801"/>
    </source>
</evidence>
<dbReference type="PROSITE" id="PS00131">
    <property type="entry name" value="CARBOXYPEPT_SER_SER"/>
    <property type="match status" value="1"/>
</dbReference>
<evidence type="ECO:0000256" key="6">
    <source>
        <dbReference type="RuleBase" id="RU361156"/>
    </source>
</evidence>
<keyword evidence="6" id="KW-0732">Signal</keyword>
<dbReference type="PANTHER" id="PTHR11802">
    <property type="entry name" value="SERINE PROTEASE FAMILY S10 SERINE CARBOXYPEPTIDASE"/>
    <property type="match status" value="1"/>
</dbReference>
<keyword evidence="8" id="KW-1185">Reference proteome</keyword>
<dbReference type="AlphaFoldDB" id="A0A0F4Z8H7"/>
<name>A0A0F4Z8H7_9PEZI</name>
<dbReference type="Gene3D" id="3.40.50.1820">
    <property type="entry name" value="alpha/beta hydrolase"/>
    <property type="match status" value="1"/>
</dbReference>
<keyword evidence="5" id="KW-0325">Glycoprotein</keyword>
<dbReference type="Proteomes" id="UP000033483">
    <property type="component" value="Unassembled WGS sequence"/>
</dbReference>
<evidence type="ECO:0000313" key="7">
    <source>
        <dbReference type="EMBL" id="KKA26396.1"/>
    </source>
</evidence>
<keyword evidence="3 6" id="KW-0645">Protease</keyword>
<keyword evidence="4 6" id="KW-0378">Hydrolase</keyword>
<feature type="signal peptide" evidence="6">
    <location>
        <begin position="1"/>
        <end position="26"/>
    </location>
</feature>
<reference evidence="7 8" key="1">
    <citation type="submission" date="2015-03" db="EMBL/GenBank/DDBJ databases">
        <authorList>
            <person name="Radwan O."/>
            <person name="Al-Naeli F.A."/>
            <person name="Rendon G.A."/>
            <person name="Fields C."/>
        </authorList>
    </citation>
    <scope>NUCLEOTIDE SEQUENCE [LARGE SCALE GENOMIC DNA]</scope>
    <source>
        <strain evidence="7">CR-DP1</strain>
    </source>
</reference>